<comment type="caution">
    <text evidence="1">The sequence shown here is derived from an EMBL/GenBank/DDBJ whole genome shotgun (WGS) entry which is preliminary data.</text>
</comment>
<evidence type="ECO:0000313" key="2">
    <source>
        <dbReference type="Proteomes" id="UP000325315"/>
    </source>
</evidence>
<dbReference type="OrthoDB" id="1749313at2759"/>
<gene>
    <name evidence="1" type="ORF">EPI10_021273</name>
</gene>
<sequence length="165" mass="19329">MSRDISALEEYSFDLEIERTLRIRRKELQEMKRIRNDQPLHQNGKDADIPRIIDDRDRPTREHELPILDELKLGIVKPHIQAQHFELKPVMFQMLQTIGQFSGLPTEDPRLHLRLFLEVCDSFRCPEIEVISLFIMRSCQSMVKCITIRCSGILECTLLEASAKI</sequence>
<reference evidence="1" key="1">
    <citation type="submission" date="2019-08" db="EMBL/GenBank/DDBJ databases">
        <authorList>
            <person name="Liu F."/>
        </authorList>
    </citation>
    <scope>NUCLEOTIDE SEQUENCE [LARGE SCALE GENOMIC DNA]</scope>
    <source>
        <strain evidence="1">PA1801</strain>
        <tissue evidence="1">Leaf</tissue>
    </source>
</reference>
<organism evidence="1 2">
    <name type="scientific">Gossypium australe</name>
    <dbReference type="NCBI Taxonomy" id="47621"/>
    <lineage>
        <taxon>Eukaryota</taxon>
        <taxon>Viridiplantae</taxon>
        <taxon>Streptophyta</taxon>
        <taxon>Embryophyta</taxon>
        <taxon>Tracheophyta</taxon>
        <taxon>Spermatophyta</taxon>
        <taxon>Magnoliopsida</taxon>
        <taxon>eudicotyledons</taxon>
        <taxon>Gunneridae</taxon>
        <taxon>Pentapetalae</taxon>
        <taxon>rosids</taxon>
        <taxon>malvids</taxon>
        <taxon>Malvales</taxon>
        <taxon>Malvaceae</taxon>
        <taxon>Malvoideae</taxon>
        <taxon>Gossypium</taxon>
    </lineage>
</organism>
<dbReference type="AlphaFoldDB" id="A0A5B6WI70"/>
<accession>A0A5B6WI70</accession>
<name>A0A5B6WI70_9ROSI</name>
<protein>
    <submittedName>
        <fullName evidence="1">Aspartic proteinase CDR1-like</fullName>
    </submittedName>
</protein>
<dbReference type="EMBL" id="SMMG02000003">
    <property type="protein sequence ID" value="KAA3480866.1"/>
    <property type="molecule type" value="Genomic_DNA"/>
</dbReference>
<proteinExistence type="predicted"/>
<evidence type="ECO:0000313" key="1">
    <source>
        <dbReference type="EMBL" id="KAA3480866.1"/>
    </source>
</evidence>
<keyword evidence="2" id="KW-1185">Reference proteome</keyword>
<dbReference type="Proteomes" id="UP000325315">
    <property type="component" value="Unassembled WGS sequence"/>
</dbReference>